<sequence>MDNGGPAPSHEGITASLAKAKAEKEQQESQGLRSTTNDAAAAKKQSEIQFKAAHGLLVAFLSLILILQLLGIYLFTSGFLLTRFTFDYKSECALPPIDTNARTPIIILIDALRYDFTVPFSTEGPDEKPHHFQNAFPVLYETAIDQPRNAFLLPFIADAPTATMQRLKGLTTGTLPAFVDAGSNFAGTAIEEDNLISQLRNASKRMVHLGDDTWHALFPDHFEPELTRPYDSFNVWDLHTVDNGVTDHVFPLMHASNTSKWDVVIGHYLGVDHAGHRYGPDHPAMATKLKQMDDVIRRMIEQLDDSTLLVVMGDHGMDAKGDHGGESDDEIQAALWMYSKQERFGRSSPAFNTPPGTAKERPVAQIDLVPTLSLLLGLPIPFNNLGKPIEEAFIGTKGVDYENLATVNRLTAAQIHRYQEEYASVQGMDETARAASLLSLKHAHEAWDATTTKSKAEEYARVYGSYKTYQQETLDICKAMWASFDVPRMLNGVTILAFSLVMLAVYARGLTGDLSELSPVLLSRGGIGVVLGGFIGFGVHFAFSDVPKQHAIIYAAAMCGNLGIASAFWYLRRRLLSVLPNSIWGFLSIIFTLLLSVGFAANSFTIWEDEILLHFLSTFGFLAALSSFRQPKTTDRVLGVYHSILFVILTRVASLSRLCREEQMPYCKSTYYASATSSTSATWQLAIPFVVALLLPTFIRGYYEGTLSYQNSAVMWLGFGLRFGLLLSAAYWALDAADDGDWYPGYSGLLKTSKTFIAQITIVTTIAVGYPTFTWAKPLLNIEEGKSHTPHPSKQIVPSGGRSSIAILGYGNAHGSRYALLVTIWYLAAALLQKPMGAGALALCCWQIFSLLEIVDTNHLSDSSIGPVVLGLLGSFHFFKTGHQAALSSIQWESAFIPLHTIRYPWSPLLIVLNTFGAHILCAVAVPALVLWKQSPKKKGLLGDVARAMATHVLFYATINLATTILDKQFARFGDSKPWLFATTSGRLEQRRGWVDNMIVSCDKRPTARSSEGSSRGTPNRPSHDRSSNASRQGHTSESLQQWTKRVLRAAQQTGCITGIPTNLQDVELDEEDDNYVLNSTTTKGLKHLKERFLTHLALAFGDGGAWESPTIGYLHEDPSNRVVTIGITRMNGTKECAGLANSASKFAAAFTGIHQSVGAKSTADYDNLEEVVFRLYRTRLNAAAVQLRHLWRIHKDKVHDVIANISGMYDEDVSQARDAAIGDCIIGLNGSIHSLNSSPHTIFHNHDKHSKGLMFDSLKLFYVEGGWVQARLINILGSSLGSGIYNAVLIMVKPTRSVEMFVRAAQAFRIYSAVYFRRGDPGAVRSRPPFKSRYAGNPAHLGVSSSLSAEERTSPTTLPKDTQNHLGADDEVSSTMRCLSLDNQLESATFSHPAKESSTYLRASVLGDRVPDPSSDAYYIFGFVASQDEDQIQRLGGLWKAIITSSPSEKAVLVEICQALGEHQIAQFFDRHGWSAFRQELPNLETFFATPPNERSSVYRLVQFVRIEDGTWEGTEPPRVLIRDYGFHQCRQREDVVVLKEIYRKTLAALKMLDLHQACVRNRIPTAVIAAGVRFESRHRRFLVNQGPRPDVGYEKITAPFAFDQGLFKREKIRRMRRNFRLDA</sequence>
<dbReference type="OrthoDB" id="272139at2759"/>
<feature type="compositionally biased region" description="Polar residues" evidence="11">
    <location>
        <begin position="1008"/>
        <end position="1021"/>
    </location>
</feature>
<comment type="pathway">
    <text evidence="2">Glycolipid biosynthesis; glycosylphosphatidylinositol-anchor biosynthesis.</text>
</comment>
<dbReference type="PANTHER" id="PTHR23071:SF1">
    <property type="entry name" value="GPI ETHANOLAMINE PHOSPHATE TRANSFERASE 3"/>
    <property type="match status" value="1"/>
</dbReference>
<evidence type="ECO:0000256" key="7">
    <source>
        <dbReference type="ARBA" id="ARBA00022824"/>
    </source>
</evidence>
<evidence type="ECO:0000256" key="4">
    <source>
        <dbReference type="ARBA" id="ARBA00022502"/>
    </source>
</evidence>
<protein>
    <submittedName>
        <fullName evidence="13">Mannose-ethanolamine phosphotransferase gpi13</fullName>
    </submittedName>
</protein>
<proteinExistence type="inferred from homology"/>
<feature type="transmembrane region" description="Helical" evidence="12">
    <location>
        <begin position="756"/>
        <end position="776"/>
    </location>
</feature>
<feature type="transmembrane region" description="Helical" evidence="12">
    <location>
        <begin position="611"/>
        <end position="628"/>
    </location>
</feature>
<feature type="transmembrane region" description="Helical" evidence="12">
    <location>
        <begin position="521"/>
        <end position="543"/>
    </location>
</feature>
<dbReference type="InterPro" id="IPR039524">
    <property type="entry name" value="PIGO/GPI13"/>
</dbReference>
<evidence type="ECO:0000256" key="10">
    <source>
        <dbReference type="ARBA" id="ARBA00023180"/>
    </source>
</evidence>
<keyword evidence="8 12" id="KW-1133">Transmembrane helix</keyword>
<dbReference type="InterPro" id="IPR002591">
    <property type="entry name" value="Phosphodiest/P_Trfase"/>
</dbReference>
<evidence type="ECO:0000256" key="12">
    <source>
        <dbReference type="SAM" id="Phobius"/>
    </source>
</evidence>
<keyword evidence="7" id="KW-0256">Endoplasmic reticulum</keyword>
<dbReference type="CDD" id="cd16023">
    <property type="entry name" value="GPI_EPT_3"/>
    <property type="match status" value="1"/>
</dbReference>
<feature type="region of interest" description="Disordered" evidence="11">
    <location>
        <begin position="1328"/>
        <end position="1367"/>
    </location>
</feature>
<feature type="transmembrane region" description="Helical" evidence="12">
    <location>
        <begin position="681"/>
        <end position="702"/>
    </location>
</feature>
<keyword evidence="9 12" id="KW-0472">Membrane</keyword>
<evidence type="ECO:0000256" key="8">
    <source>
        <dbReference type="ARBA" id="ARBA00022989"/>
    </source>
</evidence>
<feature type="transmembrane region" description="Helical" evidence="12">
    <location>
        <begin position="53"/>
        <end position="75"/>
    </location>
</feature>
<feature type="transmembrane region" description="Helical" evidence="12">
    <location>
        <begin position="714"/>
        <end position="734"/>
    </location>
</feature>
<evidence type="ECO:0000256" key="3">
    <source>
        <dbReference type="ARBA" id="ARBA00008695"/>
    </source>
</evidence>
<dbReference type="Gene3D" id="3.40.720.10">
    <property type="entry name" value="Alkaline Phosphatase, subunit A"/>
    <property type="match status" value="1"/>
</dbReference>
<keyword evidence="4" id="KW-0337">GPI-anchor biosynthesis</keyword>
<keyword evidence="14" id="KW-1185">Reference proteome</keyword>
<feature type="transmembrane region" description="Helical" evidence="12">
    <location>
        <begin position="583"/>
        <end position="605"/>
    </location>
</feature>
<dbReference type="SUPFAM" id="SSF53649">
    <property type="entry name" value="Alkaline phosphatase-like"/>
    <property type="match status" value="1"/>
</dbReference>
<evidence type="ECO:0000313" key="13">
    <source>
        <dbReference type="EMBL" id="KAJ4347806.1"/>
    </source>
</evidence>
<dbReference type="InterPro" id="IPR037675">
    <property type="entry name" value="PIG-O_N"/>
</dbReference>
<keyword evidence="6 12" id="KW-0812">Transmembrane</keyword>
<evidence type="ECO:0000313" key="14">
    <source>
        <dbReference type="Proteomes" id="UP001140513"/>
    </source>
</evidence>
<comment type="similarity">
    <text evidence="3">Belongs to the PIGG/PIGN/PIGO family. PIGO subfamily.</text>
</comment>
<evidence type="ECO:0000256" key="6">
    <source>
        <dbReference type="ARBA" id="ARBA00022692"/>
    </source>
</evidence>
<feature type="transmembrane region" description="Helical" evidence="12">
    <location>
        <begin position="489"/>
        <end position="509"/>
    </location>
</feature>
<feature type="transmembrane region" description="Helical" evidence="12">
    <location>
        <begin position="909"/>
        <end position="932"/>
    </location>
</feature>
<comment type="subcellular location">
    <subcellularLocation>
        <location evidence="1">Endoplasmic reticulum membrane</location>
        <topology evidence="1">Multi-pass membrane protein</topology>
    </subcellularLocation>
</comment>
<feature type="compositionally biased region" description="Polar residues" evidence="11">
    <location>
        <begin position="1344"/>
        <end position="1366"/>
    </location>
</feature>
<name>A0A9W8XCW4_9PLEO</name>
<dbReference type="EMBL" id="JAPEUX010000007">
    <property type="protein sequence ID" value="KAJ4347806.1"/>
    <property type="molecule type" value="Genomic_DNA"/>
</dbReference>
<organism evidence="13 14">
    <name type="scientific">Didymosphaeria variabile</name>
    <dbReference type="NCBI Taxonomy" id="1932322"/>
    <lineage>
        <taxon>Eukaryota</taxon>
        <taxon>Fungi</taxon>
        <taxon>Dikarya</taxon>
        <taxon>Ascomycota</taxon>
        <taxon>Pezizomycotina</taxon>
        <taxon>Dothideomycetes</taxon>
        <taxon>Pleosporomycetidae</taxon>
        <taxon>Pleosporales</taxon>
        <taxon>Massarineae</taxon>
        <taxon>Didymosphaeriaceae</taxon>
        <taxon>Didymosphaeria</taxon>
    </lineage>
</organism>
<accession>A0A9W8XCW4</accession>
<dbReference type="GO" id="GO:0005789">
    <property type="term" value="C:endoplasmic reticulum membrane"/>
    <property type="evidence" value="ECO:0007669"/>
    <property type="project" value="UniProtKB-SubCell"/>
</dbReference>
<dbReference type="Pfam" id="PF01663">
    <property type="entry name" value="Phosphodiest"/>
    <property type="match status" value="1"/>
</dbReference>
<evidence type="ECO:0000256" key="5">
    <source>
        <dbReference type="ARBA" id="ARBA00022679"/>
    </source>
</evidence>
<dbReference type="InterPro" id="IPR017850">
    <property type="entry name" value="Alkaline_phosphatase_core_sf"/>
</dbReference>
<feature type="transmembrane region" description="Helical" evidence="12">
    <location>
        <begin position="640"/>
        <end position="658"/>
    </location>
</feature>
<keyword evidence="5" id="KW-0808">Transferase</keyword>
<feature type="region of interest" description="Disordered" evidence="11">
    <location>
        <begin position="1"/>
        <end position="38"/>
    </location>
</feature>
<reference evidence="13" key="1">
    <citation type="submission" date="2022-10" db="EMBL/GenBank/DDBJ databases">
        <title>Tapping the CABI collections for fungal endophytes: first genome assemblies for Collariella, Neodidymelliopsis, Ascochyta clinopodiicola, Didymella pomorum, Didymosphaeria variabile, Neocosmospora piperis and Neocucurbitaria cava.</title>
        <authorList>
            <person name="Hill R."/>
        </authorList>
    </citation>
    <scope>NUCLEOTIDE SEQUENCE</scope>
    <source>
        <strain evidence="13">IMI 356815</strain>
    </source>
</reference>
<dbReference type="PANTHER" id="PTHR23071">
    <property type="entry name" value="PHOSPHATIDYLINOSITOL GLYCAN"/>
    <property type="match status" value="1"/>
</dbReference>
<evidence type="ECO:0000256" key="2">
    <source>
        <dbReference type="ARBA" id="ARBA00004687"/>
    </source>
</evidence>
<dbReference type="GO" id="GO:0051377">
    <property type="term" value="F:mannose-ethanolamine phosphotransferase activity"/>
    <property type="evidence" value="ECO:0007669"/>
    <property type="project" value="InterPro"/>
</dbReference>
<evidence type="ECO:0000256" key="1">
    <source>
        <dbReference type="ARBA" id="ARBA00004477"/>
    </source>
</evidence>
<evidence type="ECO:0000256" key="9">
    <source>
        <dbReference type="ARBA" id="ARBA00023136"/>
    </source>
</evidence>
<dbReference type="GeneID" id="80912706"/>
<feature type="region of interest" description="Disordered" evidence="11">
    <location>
        <begin position="1005"/>
        <end position="1041"/>
    </location>
</feature>
<dbReference type="Proteomes" id="UP001140513">
    <property type="component" value="Unassembled WGS sequence"/>
</dbReference>
<feature type="compositionally biased region" description="Polar residues" evidence="11">
    <location>
        <begin position="1028"/>
        <end position="1041"/>
    </location>
</feature>
<gene>
    <name evidence="13" type="primary">GPI13</name>
    <name evidence="13" type="ORF">N0V89_009176</name>
</gene>
<evidence type="ECO:0000256" key="11">
    <source>
        <dbReference type="SAM" id="MobiDB-lite"/>
    </source>
</evidence>
<feature type="compositionally biased region" description="Polar residues" evidence="11">
    <location>
        <begin position="28"/>
        <end position="38"/>
    </location>
</feature>
<feature type="transmembrane region" description="Helical" evidence="12">
    <location>
        <begin position="549"/>
        <end position="571"/>
    </location>
</feature>
<dbReference type="RefSeq" id="XP_056067194.1">
    <property type="nucleotide sequence ID" value="XM_056217929.1"/>
</dbReference>
<keyword evidence="10" id="KW-0325">Glycoprotein</keyword>
<dbReference type="GO" id="GO:0006506">
    <property type="term" value="P:GPI anchor biosynthetic process"/>
    <property type="evidence" value="ECO:0007669"/>
    <property type="project" value="UniProtKB-KW"/>
</dbReference>
<comment type="caution">
    <text evidence="13">The sequence shown here is derived from an EMBL/GenBank/DDBJ whole genome shotgun (WGS) entry which is preliminary data.</text>
</comment>